<name>A0AAN9GHP1_9CAEN</name>
<reference evidence="2 3" key="1">
    <citation type="submission" date="2024-02" db="EMBL/GenBank/DDBJ databases">
        <title>Chromosome-scale genome assembly of the rough periwinkle Littorina saxatilis.</title>
        <authorList>
            <person name="De Jode A."/>
            <person name="Faria R."/>
            <person name="Formenti G."/>
            <person name="Sims Y."/>
            <person name="Smith T.P."/>
            <person name="Tracey A."/>
            <person name="Wood J.M.D."/>
            <person name="Zagrodzka Z.B."/>
            <person name="Johannesson K."/>
            <person name="Butlin R.K."/>
            <person name="Leder E.H."/>
        </authorList>
    </citation>
    <scope>NUCLEOTIDE SEQUENCE [LARGE SCALE GENOMIC DNA]</scope>
    <source>
        <strain evidence="2">Snail1</strain>
        <tissue evidence="2">Muscle</tissue>
    </source>
</reference>
<evidence type="ECO:0000313" key="2">
    <source>
        <dbReference type="EMBL" id="KAK7108842.1"/>
    </source>
</evidence>
<dbReference type="Pfam" id="PF15691">
    <property type="entry name" value="PPP1R32"/>
    <property type="match status" value="1"/>
</dbReference>
<keyword evidence="3" id="KW-1185">Reference proteome</keyword>
<dbReference type="PANTHER" id="PTHR34349:SF1">
    <property type="entry name" value="PROTEIN PHOSPHATASE 1 REGULATORY SUBUNIT 32"/>
    <property type="match status" value="1"/>
</dbReference>
<sequence length="458" mass="51917">MGPLPTGSHTQHIQKSHGADTNIMKFYVTQNSTTYGKHWQNFKPRVGRHSGTGYSANFRPQVYYSTKLDEVDNPTMARICGTNYHTVTELCFQPYKEHSGKEPLPNSVHQVKTGFVREDPITHPTDGQAKSVFIDTRVASAPASVLPRGKALLHKLQAKDPIELENTGYGPGYMSTETKERFKGKQAPHDYDLNYMAVGPLTDSGFTSAYNIEPVTFYPNNPHLGDKPGWFTSRPTGHSITKTTYNPWSYPRGDEVNPGVTDPSERGSGFTRETAKPLYLHRIPGDAYDKADNMPGLKLNRTQKSDPMEYLNMVHPNNHSSTHKDQFLGTQSRPLSHPDKLNRTKMGWQELSGYSENSDRFVKVPDDQRRFITHYMTRFEDSTPHGLNRAGHTRGAIQRQKTDGFTMSTRVHDFGPDIDNTQTLRTMEPYQARSIKARDVFYDDHKYDVKKHTMTAMA</sequence>
<accession>A0AAN9GHP1</accession>
<dbReference type="InterPro" id="IPR031410">
    <property type="entry name" value="SAXO4"/>
</dbReference>
<dbReference type="AlphaFoldDB" id="A0AAN9GHP1"/>
<evidence type="ECO:0000256" key="1">
    <source>
        <dbReference type="SAM" id="MobiDB-lite"/>
    </source>
</evidence>
<organism evidence="2 3">
    <name type="scientific">Littorina saxatilis</name>
    <dbReference type="NCBI Taxonomy" id="31220"/>
    <lineage>
        <taxon>Eukaryota</taxon>
        <taxon>Metazoa</taxon>
        <taxon>Spiralia</taxon>
        <taxon>Lophotrochozoa</taxon>
        <taxon>Mollusca</taxon>
        <taxon>Gastropoda</taxon>
        <taxon>Caenogastropoda</taxon>
        <taxon>Littorinimorpha</taxon>
        <taxon>Littorinoidea</taxon>
        <taxon>Littorinidae</taxon>
        <taxon>Littorina</taxon>
    </lineage>
</organism>
<gene>
    <name evidence="2" type="ORF">V1264_016506</name>
</gene>
<feature type="region of interest" description="Disordered" evidence="1">
    <location>
        <begin position="242"/>
        <end position="271"/>
    </location>
</feature>
<dbReference type="GO" id="GO:0019902">
    <property type="term" value="F:phosphatase binding"/>
    <property type="evidence" value="ECO:0007669"/>
    <property type="project" value="TreeGrafter"/>
</dbReference>
<feature type="region of interest" description="Disordered" evidence="1">
    <location>
        <begin position="318"/>
        <end position="341"/>
    </location>
</feature>
<proteinExistence type="predicted"/>
<dbReference type="EMBL" id="JBAMIC010000004">
    <property type="protein sequence ID" value="KAK7108842.1"/>
    <property type="molecule type" value="Genomic_DNA"/>
</dbReference>
<dbReference type="Proteomes" id="UP001374579">
    <property type="component" value="Unassembled WGS sequence"/>
</dbReference>
<dbReference type="PANTHER" id="PTHR34349">
    <property type="entry name" value="PROTEIN PHOSPHATASE 1 REGULATORY SUBUNIT 32"/>
    <property type="match status" value="1"/>
</dbReference>
<comment type="caution">
    <text evidence="2">The sequence shown here is derived from an EMBL/GenBank/DDBJ whole genome shotgun (WGS) entry which is preliminary data.</text>
</comment>
<evidence type="ECO:0000313" key="3">
    <source>
        <dbReference type="Proteomes" id="UP001374579"/>
    </source>
</evidence>
<evidence type="ECO:0008006" key="4">
    <source>
        <dbReference type="Google" id="ProtNLM"/>
    </source>
</evidence>
<protein>
    <recommendedName>
        <fullName evidence="4">Protein phosphatase 1 regulatory subunit 32</fullName>
    </recommendedName>
</protein>